<dbReference type="GO" id="GO:0004521">
    <property type="term" value="F:RNA endonuclease activity"/>
    <property type="evidence" value="ECO:0007669"/>
    <property type="project" value="TreeGrafter"/>
</dbReference>
<keyword evidence="4" id="KW-1185">Reference proteome</keyword>
<dbReference type="SUPFAM" id="SSF50118">
    <property type="entry name" value="Cell growth inhibitor/plasmid maintenance toxic component"/>
    <property type="match status" value="1"/>
</dbReference>
<dbReference type="InterPro" id="IPR003477">
    <property type="entry name" value="PemK-like"/>
</dbReference>
<dbReference type="OrthoDB" id="9808744at2"/>
<accession>A0A336JNI9</accession>
<dbReference type="GO" id="GO:0003677">
    <property type="term" value="F:DNA binding"/>
    <property type="evidence" value="ECO:0007669"/>
    <property type="project" value="InterPro"/>
</dbReference>
<name>A0A336JNI9_9BRAD</name>
<dbReference type="InterPro" id="IPR011067">
    <property type="entry name" value="Plasmid_toxin/cell-grow_inhib"/>
</dbReference>
<evidence type="ECO:0000313" key="3">
    <source>
        <dbReference type="Proteomes" id="UP000252631"/>
    </source>
</evidence>
<protein>
    <submittedName>
        <fullName evidence="2">Transcriptional modulator of MazE/toxin MazF</fullName>
    </submittedName>
</protein>
<dbReference type="GO" id="GO:0016075">
    <property type="term" value="P:rRNA catabolic process"/>
    <property type="evidence" value="ECO:0007669"/>
    <property type="project" value="TreeGrafter"/>
</dbReference>
<proteinExistence type="predicted"/>
<evidence type="ECO:0000313" key="4">
    <source>
        <dbReference type="Proteomes" id="UP000256343"/>
    </source>
</evidence>
<dbReference type="Proteomes" id="UP000252631">
    <property type="component" value="Unassembled WGS sequence"/>
</dbReference>
<evidence type="ECO:0000313" key="1">
    <source>
        <dbReference type="EMBL" id="RED34539.1"/>
    </source>
</evidence>
<reference evidence="2 3" key="1">
    <citation type="submission" date="2017-08" db="EMBL/GenBank/DDBJ databases">
        <authorList>
            <person name="de Groot N.N."/>
        </authorList>
    </citation>
    <scope>NUCLEOTIDE SEQUENCE [LARGE SCALE GENOMIC DNA]</scope>
    <source>
        <strain evidence="2 3">JA575</strain>
    </source>
</reference>
<evidence type="ECO:0000313" key="2">
    <source>
        <dbReference type="EMBL" id="SSW91208.1"/>
    </source>
</evidence>
<dbReference type="Gene3D" id="2.30.30.110">
    <property type="match status" value="1"/>
</dbReference>
<dbReference type="GO" id="GO:0006402">
    <property type="term" value="P:mRNA catabolic process"/>
    <property type="evidence" value="ECO:0007669"/>
    <property type="project" value="TreeGrafter"/>
</dbReference>
<dbReference type="EMBL" id="QRDT01000010">
    <property type="protein sequence ID" value="RED34539.1"/>
    <property type="molecule type" value="Genomic_DNA"/>
</dbReference>
<dbReference type="PANTHER" id="PTHR33988">
    <property type="entry name" value="ENDORIBONUCLEASE MAZF-RELATED"/>
    <property type="match status" value="1"/>
</dbReference>
<dbReference type="AlphaFoldDB" id="A0A336JNI9"/>
<dbReference type="EMBL" id="UFQQ01000010">
    <property type="protein sequence ID" value="SSW91208.1"/>
    <property type="molecule type" value="Genomic_DNA"/>
</dbReference>
<dbReference type="Pfam" id="PF02452">
    <property type="entry name" value="PemK_toxin"/>
    <property type="match status" value="1"/>
</dbReference>
<dbReference type="RefSeq" id="WP_114358254.1">
    <property type="nucleotide sequence ID" value="NZ_QRDT01000010.1"/>
</dbReference>
<gene>
    <name evidence="1" type="ORF">BJ125_110179</name>
    <name evidence="2" type="ORF">SAMN05892882_110179</name>
</gene>
<reference evidence="1 4" key="2">
    <citation type="submission" date="2018-07" db="EMBL/GenBank/DDBJ databases">
        <title>Genomic Encyclopedia of Archaeal and Bacterial Type Strains, Phase II (KMG-II): from individual species to whole genera.</title>
        <authorList>
            <person name="Goeker M."/>
        </authorList>
    </citation>
    <scope>NUCLEOTIDE SEQUENCE [LARGE SCALE GENOMIC DNA]</scope>
    <source>
        <strain evidence="1 4">JA575</strain>
    </source>
</reference>
<sequence length="122" mass="13208">MPVHDAGDIVWADLDPVLGTEQGERRPVLVITAHDYNDLSGRAVICPISSSAGEWPFNVPLPEGLKTRGMVLVNQIRAVHGPSRLFRKIERAPSPLMQDVRAMLAVILGIEAATLSGYRGGQ</sequence>
<organism evidence="2 3">
    <name type="scientific">Rhodopseudomonas pentothenatexigens</name>
    <dbReference type="NCBI Taxonomy" id="999699"/>
    <lineage>
        <taxon>Bacteria</taxon>
        <taxon>Pseudomonadati</taxon>
        <taxon>Pseudomonadota</taxon>
        <taxon>Alphaproteobacteria</taxon>
        <taxon>Hyphomicrobiales</taxon>
        <taxon>Nitrobacteraceae</taxon>
        <taxon>Rhodopseudomonas</taxon>
    </lineage>
</organism>
<dbReference type="Proteomes" id="UP000256343">
    <property type="component" value="Unassembled WGS sequence"/>
</dbReference>